<dbReference type="EMBL" id="LSSM01000981">
    <property type="protein sequence ID" value="OMJ27501.1"/>
    <property type="molecule type" value="Genomic_DNA"/>
</dbReference>
<dbReference type="Proteomes" id="UP000187429">
    <property type="component" value="Unassembled WGS sequence"/>
</dbReference>
<organism evidence="1 2">
    <name type="scientific">Smittium culicis</name>
    <dbReference type="NCBI Taxonomy" id="133412"/>
    <lineage>
        <taxon>Eukaryota</taxon>
        <taxon>Fungi</taxon>
        <taxon>Fungi incertae sedis</taxon>
        <taxon>Zoopagomycota</taxon>
        <taxon>Kickxellomycotina</taxon>
        <taxon>Harpellomycetes</taxon>
        <taxon>Harpellales</taxon>
        <taxon>Legeriomycetaceae</taxon>
        <taxon>Smittium</taxon>
    </lineage>
</organism>
<evidence type="ECO:0000313" key="1">
    <source>
        <dbReference type="EMBL" id="OMJ27501.1"/>
    </source>
</evidence>
<keyword evidence="2" id="KW-1185">Reference proteome</keyword>
<sequence>MTQVTIPIDYFVHRQILDIPKINKAEEPEATFSSTMYALLSDISKTKTYSDPNPKLLMDQEVLDNRGEIATLSVISHVPAE</sequence>
<comment type="caution">
    <text evidence="1">The sequence shown here is derived from an EMBL/GenBank/DDBJ whole genome shotgun (WGS) entry which is preliminary data.</text>
</comment>
<dbReference type="AlphaFoldDB" id="A0A1R1YKQ8"/>
<reference evidence="2" key="1">
    <citation type="submission" date="2017-01" db="EMBL/GenBank/DDBJ databases">
        <authorList>
            <person name="Wang Y."/>
            <person name="White M."/>
            <person name="Kvist S."/>
            <person name="Moncalvo J.-M."/>
        </authorList>
    </citation>
    <scope>NUCLEOTIDE SEQUENCE [LARGE SCALE GENOMIC DNA]</scope>
    <source>
        <strain evidence="2">ID-206-W2</strain>
    </source>
</reference>
<accession>A0A1R1YKQ8</accession>
<gene>
    <name evidence="1" type="ORF">AYI69_g3062</name>
</gene>
<protein>
    <submittedName>
        <fullName evidence="1">Uncharacterized protein</fullName>
    </submittedName>
</protein>
<evidence type="ECO:0000313" key="2">
    <source>
        <dbReference type="Proteomes" id="UP000187429"/>
    </source>
</evidence>
<name>A0A1R1YKQ8_9FUNG</name>
<proteinExistence type="predicted"/>